<accession>A0A401RLF5</accession>
<dbReference type="PROSITE" id="PS51233">
    <property type="entry name" value="VWFD"/>
    <property type="match status" value="2"/>
</dbReference>
<dbReference type="SMART" id="SM00832">
    <property type="entry name" value="C8"/>
    <property type="match status" value="2"/>
</dbReference>
<dbReference type="GO" id="GO:0031012">
    <property type="term" value="C:extracellular matrix"/>
    <property type="evidence" value="ECO:0007669"/>
    <property type="project" value="TreeGrafter"/>
</dbReference>
<dbReference type="Proteomes" id="UP000287033">
    <property type="component" value="Unassembled WGS sequence"/>
</dbReference>
<keyword evidence="2" id="KW-0325">Glycoprotein</keyword>
<dbReference type="InterPro" id="IPR014853">
    <property type="entry name" value="VWF/SSPO/ZAN-like_Cys-rich_dom"/>
</dbReference>
<evidence type="ECO:0000313" key="5">
    <source>
        <dbReference type="Proteomes" id="UP000287033"/>
    </source>
</evidence>
<dbReference type="EMBL" id="BEZZ01003151">
    <property type="protein sequence ID" value="GCC19011.1"/>
    <property type="molecule type" value="Genomic_DNA"/>
</dbReference>
<sequence length="658" mass="74248">MESQMFFQVFAAHGDVEHSGHLMIRFIILHRPVNRFKENKIEVSDLKCSSNLHEAELCEQNTTSFVFNSEGNVYIDGNQVAIPLKAGGITIFWQSSMFIQVGTTFSLKLQVQIFPVMQLYISLSEHLKNSTKGLCGTFNDDATDDFLSQKGIVESTPITFADSWTVEDNCQVAEQPPSCLSSETDIYIKDYCDSIKDPKGSFSVCHSSVSYESYYAMCVAARCACENTNDCRCAGLGAYVHECAVHGVIVRNWMEGSCIKPCPKTQVFENDMRTCNRTCQSLSHYDYTCDVKDTPVYGCGCPEGKYMDNSGECIDKVDCSCYMGETVIEKGQSVTLNDQTCTCKAGYWECTNNPCPKDCLVHGEGHYVTFDGKRYLYDGNCEYVLVEAKEFKLHDGRMTRIEKSFGQTQCTDNSYSLHTVGLYLIIKFSNGITVIWDKRTRVSITLDPRWKNKVCGLCGNFNGDIADDLTTQGNCLVTSTLEFGNSWKSSVFCSNVMNQTFPCERNPYCSAWAQRKCSIIKTTVFQSCHSKVDPTPFYDTCVQETCSCDLEGRYLSFCTSIAVYAEACNKAGVCIDWRTPDLCPVYCDYYNAPEECSWHYHPCGTLTTKTCSDHYVGKKRGHYNSEANNNHLHYCLHIRCQYNHKTNYNQIHNQLHTG</sequence>
<dbReference type="AlphaFoldDB" id="A0A401RLF5"/>
<keyword evidence="5" id="KW-1185">Reference proteome</keyword>
<dbReference type="SUPFAM" id="SSF57567">
    <property type="entry name" value="Serine protease inhibitors"/>
    <property type="match status" value="1"/>
</dbReference>
<dbReference type="PANTHER" id="PTHR11339">
    <property type="entry name" value="EXTRACELLULAR MATRIX GLYCOPROTEIN RELATED"/>
    <property type="match status" value="1"/>
</dbReference>
<dbReference type="OMA" id="ARCACEN"/>
<comment type="caution">
    <text evidence="4">The sequence shown here is derived from an EMBL/GenBank/DDBJ whole genome shotgun (WGS) entry which is preliminary data.</text>
</comment>
<dbReference type="OrthoDB" id="6262482at2759"/>
<dbReference type="InterPro" id="IPR050780">
    <property type="entry name" value="Mucin_vWF_Thrombospondin_sf"/>
</dbReference>
<evidence type="ECO:0000259" key="3">
    <source>
        <dbReference type="PROSITE" id="PS51233"/>
    </source>
</evidence>
<evidence type="ECO:0000256" key="2">
    <source>
        <dbReference type="ARBA" id="ARBA00023180"/>
    </source>
</evidence>
<dbReference type="Pfam" id="PF08742">
    <property type="entry name" value="C8"/>
    <property type="match status" value="2"/>
</dbReference>
<dbReference type="PANTHER" id="PTHR11339:SF408">
    <property type="entry name" value="MUCIN-5B"/>
    <property type="match status" value="1"/>
</dbReference>
<dbReference type="SMART" id="SM00216">
    <property type="entry name" value="VWD"/>
    <property type="match status" value="2"/>
</dbReference>
<dbReference type="Pfam" id="PF00094">
    <property type="entry name" value="VWD"/>
    <property type="match status" value="3"/>
</dbReference>
<feature type="domain" description="VWFD" evidence="3">
    <location>
        <begin position="1"/>
        <end position="171"/>
    </location>
</feature>
<dbReference type="InterPro" id="IPR001846">
    <property type="entry name" value="VWF_type-D"/>
</dbReference>
<dbReference type="Gene3D" id="2.10.25.10">
    <property type="entry name" value="Laminin"/>
    <property type="match status" value="1"/>
</dbReference>
<dbReference type="FunFam" id="2.10.25.10:FF:000674">
    <property type="entry name" value="Mucin-2"/>
    <property type="match status" value="1"/>
</dbReference>
<evidence type="ECO:0000256" key="1">
    <source>
        <dbReference type="ARBA" id="ARBA00023157"/>
    </source>
</evidence>
<feature type="domain" description="VWFD" evidence="3">
    <location>
        <begin position="287"/>
        <end position="494"/>
    </location>
</feature>
<reference evidence="4 5" key="1">
    <citation type="journal article" date="2018" name="Nat. Ecol. Evol.">
        <title>Shark genomes provide insights into elasmobranch evolution and the origin of vertebrates.</title>
        <authorList>
            <person name="Hara Y"/>
            <person name="Yamaguchi K"/>
            <person name="Onimaru K"/>
            <person name="Kadota M"/>
            <person name="Koyanagi M"/>
            <person name="Keeley SD"/>
            <person name="Tatsumi K"/>
            <person name="Tanaka K"/>
            <person name="Motone F"/>
            <person name="Kageyama Y"/>
            <person name="Nozu R"/>
            <person name="Adachi N"/>
            <person name="Nishimura O"/>
            <person name="Nakagawa R"/>
            <person name="Tanegashima C"/>
            <person name="Kiyatake I"/>
            <person name="Matsumoto R"/>
            <person name="Murakumo K"/>
            <person name="Nishida K"/>
            <person name="Terakita A"/>
            <person name="Kuratani S"/>
            <person name="Sato K"/>
            <person name="Hyodo S Kuraku.S."/>
        </authorList>
    </citation>
    <scope>NUCLEOTIDE SEQUENCE [LARGE SCALE GENOMIC DNA]</scope>
</reference>
<protein>
    <recommendedName>
        <fullName evidence="3">VWFD domain-containing protein</fullName>
    </recommendedName>
</protein>
<dbReference type="STRING" id="137246.A0A401RLF5"/>
<dbReference type="GO" id="GO:0005615">
    <property type="term" value="C:extracellular space"/>
    <property type="evidence" value="ECO:0007669"/>
    <property type="project" value="TreeGrafter"/>
</dbReference>
<organism evidence="4 5">
    <name type="scientific">Chiloscyllium punctatum</name>
    <name type="common">Brownbanded bambooshark</name>
    <name type="synonym">Hemiscyllium punctatum</name>
    <dbReference type="NCBI Taxonomy" id="137246"/>
    <lineage>
        <taxon>Eukaryota</taxon>
        <taxon>Metazoa</taxon>
        <taxon>Chordata</taxon>
        <taxon>Craniata</taxon>
        <taxon>Vertebrata</taxon>
        <taxon>Chondrichthyes</taxon>
        <taxon>Elasmobranchii</taxon>
        <taxon>Galeomorphii</taxon>
        <taxon>Galeoidea</taxon>
        <taxon>Orectolobiformes</taxon>
        <taxon>Hemiscylliidae</taxon>
        <taxon>Chiloscyllium</taxon>
    </lineage>
</organism>
<gene>
    <name evidence="4" type="ORF">chiPu_0020949</name>
</gene>
<proteinExistence type="predicted"/>
<name>A0A401RLF5_CHIPU</name>
<dbReference type="CDD" id="cd19941">
    <property type="entry name" value="TIL"/>
    <property type="match status" value="1"/>
</dbReference>
<dbReference type="InterPro" id="IPR036084">
    <property type="entry name" value="Ser_inhib-like_sf"/>
</dbReference>
<evidence type="ECO:0000313" key="4">
    <source>
        <dbReference type="EMBL" id="GCC19011.1"/>
    </source>
</evidence>
<keyword evidence="1" id="KW-1015">Disulfide bond</keyword>